<protein>
    <submittedName>
        <fullName evidence="5">1-acyl-sn-glycerol-3-phosphate acyltransferase</fullName>
    </submittedName>
</protein>
<dbReference type="RefSeq" id="WP_207337634.1">
    <property type="nucleotide sequence ID" value="NZ_JAFMYU010000021.1"/>
</dbReference>
<comment type="caution">
    <text evidence="5">The sequence shown here is derived from an EMBL/GenBank/DDBJ whole genome shotgun (WGS) entry which is preliminary data.</text>
</comment>
<feature type="domain" description="Phospholipid/glycerol acyltransferase" evidence="4">
    <location>
        <begin position="28"/>
        <end position="137"/>
    </location>
</feature>
<dbReference type="Pfam" id="PF01553">
    <property type="entry name" value="Acyltransferase"/>
    <property type="match status" value="1"/>
</dbReference>
<evidence type="ECO:0000259" key="4">
    <source>
        <dbReference type="SMART" id="SM00563"/>
    </source>
</evidence>
<dbReference type="PANTHER" id="PTHR10434">
    <property type="entry name" value="1-ACYL-SN-GLYCEROL-3-PHOSPHATE ACYLTRANSFERASE"/>
    <property type="match status" value="1"/>
</dbReference>
<dbReference type="PANTHER" id="PTHR10434:SF9">
    <property type="entry name" value="PHOSPHOLIPID_GLYCEROL ACYLTRANSFERASE DOMAIN-CONTAINING PROTEIN"/>
    <property type="match status" value="1"/>
</dbReference>
<name>A0A939G881_9BACT</name>
<dbReference type="AlphaFoldDB" id="A0A939G881"/>
<proteinExistence type="predicted"/>
<keyword evidence="6" id="KW-1185">Reference proteome</keyword>
<sequence>MIGAILQFIYHALGWRITGPHPTVPKALWIVAPHTTNWDFPIGLWIRHEVKVYVGFLAKSSLFTWYSGWLFRALGGTPVYRQKATNMVDAMADTFAHHKRLHVCITPEGTRSDVSKLKTGFYYMALKANVPLILTGFSFPRKEIVLSEPIYLTGDYQRDMLPFYQFFSQHSGPHKTWLLDWEATGEIPAPTATVAER</sequence>
<dbReference type="EMBL" id="JAFMYU010000021">
    <property type="protein sequence ID" value="MBO0933676.1"/>
    <property type="molecule type" value="Genomic_DNA"/>
</dbReference>
<accession>A0A939G881</accession>
<dbReference type="GO" id="GO:0003841">
    <property type="term" value="F:1-acylglycerol-3-phosphate O-acyltransferase activity"/>
    <property type="evidence" value="ECO:0007669"/>
    <property type="project" value="TreeGrafter"/>
</dbReference>
<dbReference type="SUPFAM" id="SSF69593">
    <property type="entry name" value="Glycerol-3-phosphate (1)-acyltransferase"/>
    <property type="match status" value="1"/>
</dbReference>
<keyword evidence="2" id="KW-0808">Transferase</keyword>
<dbReference type="InterPro" id="IPR002123">
    <property type="entry name" value="Plipid/glycerol_acylTrfase"/>
</dbReference>
<keyword evidence="3 5" id="KW-0012">Acyltransferase</keyword>
<evidence type="ECO:0000313" key="5">
    <source>
        <dbReference type="EMBL" id="MBO0933676.1"/>
    </source>
</evidence>
<evidence type="ECO:0000256" key="3">
    <source>
        <dbReference type="ARBA" id="ARBA00023315"/>
    </source>
</evidence>
<gene>
    <name evidence="5" type="ORF">J2I48_21895</name>
</gene>
<organism evidence="5 6">
    <name type="scientific">Fibrella aquatilis</name>
    <dbReference type="NCBI Taxonomy" id="2817059"/>
    <lineage>
        <taxon>Bacteria</taxon>
        <taxon>Pseudomonadati</taxon>
        <taxon>Bacteroidota</taxon>
        <taxon>Cytophagia</taxon>
        <taxon>Cytophagales</taxon>
        <taxon>Spirosomataceae</taxon>
        <taxon>Fibrella</taxon>
    </lineage>
</organism>
<reference evidence="5 6" key="1">
    <citation type="submission" date="2021-03" db="EMBL/GenBank/DDBJ databases">
        <title>Fibrella sp. HMF5036 genome sequencing and assembly.</title>
        <authorList>
            <person name="Kang H."/>
            <person name="Kim H."/>
            <person name="Bae S."/>
            <person name="Joh K."/>
        </authorList>
    </citation>
    <scope>NUCLEOTIDE SEQUENCE [LARGE SCALE GENOMIC DNA]</scope>
    <source>
        <strain evidence="5 6">HMF5036</strain>
    </source>
</reference>
<evidence type="ECO:0000256" key="2">
    <source>
        <dbReference type="ARBA" id="ARBA00022679"/>
    </source>
</evidence>
<dbReference type="Proteomes" id="UP000664795">
    <property type="component" value="Unassembled WGS sequence"/>
</dbReference>
<evidence type="ECO:0000313" key="6">
    <source>
        <dbReference type="Proteomes" id="UP000664795"/>
    </source>
</evidence>
<evidence type="ECO:0000256" key="1">
    <source>
        <dbReference type="ARBA" id="ARBA00005189"/>
    </source>
</evidence>
<comment type="pathway">
    <text evidence="1">Lipid metabolism.</text>
</comment>
<dbReference type="SMART" id="SM00563">
    <property type="entry name" value="PlsC"/>
    <property type="match status" value="1"/>
</dbReference>
<dbReference type="GO" id="GO:0006654">
    <property type="term" value="P:phosphatidic acid biosynthetic process"/>
    <property type="evidence" value="ECO:0007669"/>
    <property type="project" value="TreeGrafter"/>
</dbReference>